<evidence type="ECO:0000313" key="1">
    <source>
        <dbReference type="EMBL" id="CAA9418033.1"/>
    </source>
</evidence>
<sequence>MIWTNRPVASLPDQLAPTCSYTSKWSHPSRRSVWRNFRSRRACSDRLSLGTM</sequence>
<dbReference type="AlphaFoldDB" id="A0A6J4PLP0"/>
<organism evidence="1">
    <name type="scientific">uncultured Phycisphaerae bacterium</name>
    <dbReference type="NCBI Taxonomy" id="904963"/>
    <lineage>
        <taxon>Bacteria</taxon>
        <taxon>Pseudomonadati</taxon>
        <taxon>Planctomycetota</taxon>
        <taxon>Phycisphaerae</taxon>
        <taxon>environmental samples</taxon>
    </lineage>
</organism>
<gene>
    <name evidence="1" type="ORF">AVDCRST_MAG64-2685</name>
</gene>
<name>A0A6J4PLP0_9BACT</name>
<reference evidence="1" key="1">
    <citation type="submission" date="2020-02" db="EMBL/GenBank/DDBJ databases">
        <authorList>
            <person name="Meier V. D."/>
        </authorList>
    </citation>
    <scope>NUCLEOTIDE SEQUENCE</scope>
    <source>
        <strain evidence="1">AVDCRST_MAG64</strain>
    </source>
</reference>
<dbReference type="EMBL" id="CADCUQ010000607">
    <property type="protein sequence ID" value="CAA9418033.1"/>
    <property type="molecule type" value="Genomic_DNA"/>
</dbReference>
<protein>
    <submittedName>
        <fullName evidence="1">Uncharacterized protein</fullName>
    </submittedName>
</protein>
<proteinExistence type="predicted"/>
<accession>A0A6J4PLP0</accession>